<dbReference type="OrthoDB" id="998730at2759"/>
<keyword evidence="3" id="KW-1185">Reference proteome</keyword>
<evidence type="ECO:0000256" key="1">
    <source>
        <dbReference type="SAM" id="MobiDB-lite"/>
    </source>
</evidence>
<sequence length="58" mass="6793">VRRHKVCVQNQVVASTQQQATPTHQKDATPKEKLPLKRKPTTVRWMPFTHESSVKDQW</sequence>
<name>A0A7J8UBX6_9ROSI</name>
<dbReference type="Proteomes" id="UP000593573">
    <property type="component" value="Unassembled WGS sequence"/>
</dbReference>
<reference evidence="2 3" key="1">
    <citation type="journal article" date="2019" name="Genome Biol. Evol.">
        <title>Insights into the evolution of the New World diploid cottons (Gossypium, subgenus Houzingenia) based on genome sequencing.</title>
        <authorList>
            <person name="Grover C.E."/>
            <person name="Arick M.A. 2nd"/>
            <person name="Thrash A."/>
            <person name="Conover J.L."/>
            <person name="Sanders W.S."/>
            <person name="Peterson D.G."/>
            <person name="Frelichowski J.E."/>
            <person name="Scheffler J.A."/>
            <person name="Scheffler B.E."/>
            <person name="Wendel J.F."/>
        </authorList>
    </citation>
    <scope>NUCLEOTIDE SEQUENCE [LARGE SCALE GENOMIC DNA]</scope>
    <source>
        <strain evidence="2">57</strain>
        <tissue evidence="2">Leaf</tissue>
    </source>
</reference>
<feature type="compositionally biased region" description="Polar residues" evidence="1">
    <location>
        <begin position="8"/>
        <end position="23"/>
    </location>
</feature>
<gene>
    <name evidence="2" type="ORF">Goklo_015727</name>
</gene>
<feature type="region of interest" description="Disordered" evidence="1">
    <location>
        <begin position="1"/>
        <end position="42"/>
    </location>
</feature>
<evidence type="ECO:0000313" key="3">
    <source>
        <dbReference type="Proteomes" id="UP000593573"/>
    </source>
</evidence>
<dbReference type="AlphaFoldDB" id="A0A7J8UBX6"/>
<accession>A0A7J8UBX6</accession>
<feature type="compositionally biased region" description="Basic and acidic residues" evidence="1">
    <location>
        <begin position="24"/>
        <end position="35"/>
    </location>
</feature>
<evidence type="ECO:0000313" key="2">
    <source>
        <dbReference type="EMBL" id="MBA0647921.1"/>
    </source>
</evidence>
<feature type="non-terminal residue" evidence="2">
    <location>
        <position position="58"/>
    </location>
</feature>
<dbReference type="EMBL" id="JABFAB010000005">
    <property type="protein sequence ID" value="MBA0647921.1"/>
    <property type="molecule type" value="Genomic_DNA"/>
</dbReference>
<protein>
    <submittedName>
        <fullName evidence="2">Uncharacterized protein</fullName>
    </submittedName>
</protein>
<comment type="caution">
    <text evidence="2">The sequence shown here is derived from an EMBL/GenBank/DDBJ whole genome shotgun (WGS) entry which is preliminary data.</text>
</comment>
<organism evidence="2 3">
    <name type="scientific">Gossypium klotzschianum</name>
    <dbReference type="NCBI Taxonomy" id="34286"/>
    <lineage>
        <taxon>Eukaryota</taxon>
        <taxon>Viridiplantae</taxon>
        <taxon>Streptophyta</taxon>
        <taxon>Embryophyta</taxon>
        <taxon>Tracheophyta</taxon>
        <taxon>Spermatophyta</taxon>
        <taxon>Magnoliopsida</taxon>
        <taxon>eudicotyledons</taxon>
        <taxon>Gunneridae</taxon>
        <taxon>Pentapetalae</taxon>
        <taxon>rosids</taxon>
        <taxon>malvids</taxon>
        <taxon>Malvales</taxon>
        <taxon>Malvaceae</taxon>
        <taxon>Malvoideae</taxon>
        <taxon>Gossypium</taxon>
    </lineage>
</organism>
<proteinExistence type="predicted"/>